<accession>A0AAW2Q1F0</accession>
<reference evidence="1" key="1">
    <citation type="submission" date="2020-06" db="EMBL/GenBank/DDBJ databases">
        <authorList>
            <person name="Li T."/>
            <person name="Hu X."/>
            <person name="Zhang T."/>
            <person name="Song X."/>
            <person name="Zhang H."/>
            <person name="Dai N."/>
            <person name="Sheng W."/>
            <person name="Hou X."/>
            <person name="Wei L."/>
        </authorList>
    </citation>
    <scope>NUCLEOTIDE SEQUENCE</scope>
    <source>
        <strain evidence="1">G02</strain>
        <tissue evidence="1">Leaf</tissue>
    </source>
</reference>
<gene>
    <name evidence="1" type="ORF">Sradi_3839700</name>
</gene>
<name>A0AAW2Q1F0_SESRA</name>
<organism evidence="1">
    <name type="scientific">Sesamum radiatum</name>
    <name type="common">Black benniseed</name>
    <dbReference type="NCBI Taxonomy" id="300843"/>
    <lineage>
        <taxon>Eukaryota</taxon>
        <taxon>Viridiplantae</taxon>
        <taxon>Streptophyta</taxon>
        <taxon>Embryophyta</taxon>
        <taxon>Tracheophyta</taxon>
        <taxon>Spermatophyta</taxon>
        <taxon>Magnoliopsida</taxon>
        <taxon>eudicotyledons</taxon>
        <taxon>Gunneridae</taxon>
        <taxon>Pentapetalae</taxon>
        <taxon>asterids</taxon>
        <taxon>lamiids</taxon>
        <taxon>Lamiales</taxon>
        <taxon>Pedaliaceae</taxon>
        <taxon>Sesamum</taxon>
    </lineage>
</organism>
<protein>
    <submittedName>
        <fullName evidence="1">Uncharacterized protein</fullName>
    </submittedName>
</protein>
<proteinExistence type="predicted"/>
<comment type="caution">
    <text evidence="1">The sequence shown here is derived from an EMBL/GenBank/DDBJ whole genome shotgun (WGS) entry which is preliminary data.</text>
</comment>
<dbReference type="AlphaFoldDB" id="A0AAW2Q1F0"/>
<reference evidence="1" key="2">
    <citation type="journal article" date="2024" name="Plant">
        <title>Genomic evolution and insights into agronomic trait innovations of Sesamum species.</title>
        <authorList>
            <person name="Miao H."/>
            <person name="Wang L."/>
            <person name="Qu L."/>
            <person name="Liu H."/>
            <person name="Sun Y."/>
            <person name="Le M."/>
            <person name="Wang Q."/>
            <person name="Wei S."/>
            <person name="Zheng Y."/>
            <person name="Lin W."/>
            <person name="Duan Y."/>
            <person name="Cao H."/>
            <person name="Xiong S."/>
            <person name="Wang X."/>
            <person name="Wei L."/>
            <person name="Li C."/>
            <person name="Ma Q."/>
            <person name="Ju M."/>
            <person name="Zhao R."/>
            <person name="Li G."/>
            <person name="Mu C."/>
            <person name="Tian Q."/>
            <person name="Mei H."/>
            <person name="Zhang T."/>
            <person name="Gao T."/>
            <person name="Zhang H."/>
        </authorList>
    </citation>
    <scope>NUCLEOTIDE SEQUENCE</scope>
    <source>
        <strain evidence="1">G02</strain>
    </source>
</reference>
<sequence length="57" mass="6362">MKRKRWQVAGSQVASSPGRWTLLADCELARSLAVYSQVESSPDHWIAHLRPVRSEGG</sequence>
<dbReference type="EMBL" id="JACGWJ010000016">
    <property type="protein sequence ID" value="KAL0361552.1"/>
    <property type="molecule type" value="Genomic_DNA"/>
</dbReference>
<evidence type="ECO:0000313" key="1">
    <source>
        <dbReference type="EMBL" id="KAL0361552.1"/>
    </source>
</evidence>